<proteinExistence type="predicted"/>
<dbReference type="HOGENOM" id="CLU_051543_0_0_1"/>
<evidence type="ECO:0008006" key="4">
    <source>
        <dbReference type="Google" id="ProtNLM"/>
    </source>
</evidence>
<dbReference type="Proteomes" id="UP000022910">
    <property type="component" value="Unassembled WGS sequence"/>
</dbReference>
<dbReference type="AlphaFoldDB" id="A0A015MXR1"/>
<sequence>MGSERIANRLSSRRFSKKRTKVPCYCDKCNGKLVVTRTKMLHEVAENTTDSNLNSGLASLLLINQEEDSTITSLEENPINEDILISPLNEEISVITPFEEDSTTIPLNEKDNSTTPEYNKNEYIFLPRSRIRSYANRPQIMLEHSGTEDLSNSDYEQHTDTSSSDGNESDDGTFADTFENYSPPDFKSYQEEEKITIDDKFSWILLWIMTFRKKFNLPETATESQLKFMKIVLKEIGEDIYDSFPDSLYLARIQLGLKDHFHSFVPCPKCHKLYNKTDMDEIQKNDSIGIIRCSHVEFPNSASRRTKSCQTVLAEREVKKPELIYPFVPIHQQLEALYHRPHFERLL</sequence>
<evidence type="ECO:0000313" key="3">
    <source>
        <dbReference type="Proteomes" id="UP000022910"/>
    </source>
</evidence>
<dbReference type="OrthoDB" id="2436336at2759"/>
<comment type="caution">
    <text evidence="2">The sequence shown here is derived from an EMBL/GenBank/DDBJ whole genome shotgun (WGS) entry which is preliminary data.</text>
</comment>
<keyword evidence="3" id="KW-1185">Reference proteome</keyword>
<evidence type="ECO:0000313" key="2">
    <source>
        <dbReference type="EMBL" id="EXX71593.1"/>
    </source>
</evidence>
<dbReference type="EMBL" id="JEMT01016086">
    <property type="protein sequence ID" value="EXX71593.1"/>
    <property type="molecule type" value="Genomic_DNA"/>
</dbReference>
<feature type="region of interest" description="Disordered" evidence="1">
    <location>
        <begin position="145"/>
        <end position="185"/>
    </location>
</feature>
<protein>
    <recommendedName>
        <fullName evidence="4">Transposase domain-containing protein</fullName>
    </recommendedName>
</protein>
<feature type="compositionally biased region" description="Polar residues" evidence="1">
    <location>
        <begin position="148"/>
        <end position="166"/>
    </location>
</feature>
<gene>
    <name evidence="2" type="ORF">RirG_077080</name>
</gene>
<organism evidence="2 3">
    <name type="scientific">Rhizophagus irregularis (strain DAOM 197198w)</name>
    <name type="common">Glomus intraradices</name>
    <dbReference type="NCBI Taxonomy" id="1432141"/>
    <lineage>
        <taxon>Eukaryota</taxon>
        <taxon>Fungi</taxon>
        <taxon>Fungi incertae sedis</taxon>
        <taxon>Mucoromycota</taxon>
        <taxon>Glomeromycotina</taxon>
        <taxon>Glomeromycetes</taxon>
        <taxon>Glomerales</taxon>
        <taxon>Glomeraceae</taxon>
        <taxon>Rhizophagus</taxon>
    </lineage>
</organism>
<evidence type="ECO:0000256" key="1">
    <source>
        <dbReference type="SAM" id="MobiDB-lite"/>
    </source>
</evidence>
<reference evidence="2 3" key="1">
    <citation type="submission" date="2014-02" db="EMBL/GenBank/DDBJ databases">
        <title>Single nucleus genome sequencing reveals high similarity among nuclei of an endomycorrhizal fungus.</title>
        <authorList>
            <person name="Lin K."/>
            <person name="Geurts R."/>
            <person name="Zhang Z."/>
            <person name="Limpens E."/>
            <person name="Saunders D.G."/>
            <person name="Mu D."/>
            <person name="Pang E."/>
            <person name="Cao H."/>
            <person name="Cha H."/>
            <person name="Lin T."/>
            <person name="Zhou Q."/>
            <person name="Shang Y."/>
            <person name="Li Y."/>
            <person name="Ivanov S."/>
            <person name="Sharma T."/>
            <person name="Velzen R.V."/>
            <person name="Ruijter N.D."/>
            <person name="Aanen D.K."/>
            <person name="Win J."/>
            <person name="Kamoun S."/>
            <person name="Bisseling T."/>
            <person name="Huang S."/>
        </authorList>
    </citation>
    <scope>NUCLEOTIDE SEQUENCE [LARGE SCALE GENOMIC DNA]</scope>
    <source>
        <strain evidence="3">DAOM197198w</strain>
    </source>
</reference>
<accession>A0A015MXR1</accession>
<name>A0A015MXR1_RHIIW</name>